<comment type="caution">
    <text evidence="1">The sequence shown here is derived from an EMBL/GenBank/DDBJ whole genome shotgun (WGS) entry which is preliminary data.</text>
</comment>
<reference evidence="1 2" key="1">
    <citation type="submission" date="2019-02" db="EMBL/GenBank/DDBJ databases">
        <title>Genomic Encyclopedia of Type Strains, Phase IV (KMG-IV): sequencing the most valuable type-strain genomes for metagenomic binning, comparative biology and taxonomic classification.</title>
        <authorList>
            <person name="Goeker M."/>
        </authorList>
    </citation>
    <scope>NUCLEOTIDE SEQUENCE [LARGE SCALE GENOMIC DNA]</scope>
    <source>
        <strain evidence="1 2">K24</strain>
    </source>
</reference>
<keyword evidence="2" id="KW-1185">Reference proteome</keyword>
<accession>A0A4Q7N881</accession>
<sequence length="298" mass="32809">MERGRQAVNAVPLVLDFDDACGKVEGATVLPLQSWQESVRFGCSLATFRALRRELDGTIPAQHGTVLMGSGDFHHLSWPLIERMRARGPFRVVVFDNHPDNMRYLFGIHCGSWVRRVAALPFVSHVHVIGITSGDVGWSHSWENYLRPLAGGKLSYWCMNVDAGWARLLGLGGAVRSFGGPDALMEAVLPVLGASSEPTYVSIDKDVFHPDVARTNWDQGILREEHVARAIGALSGRVIGSDITGEVSLYEYRAWWKRWLSAADGQEAPSAELLARWQAQQHALNARLIALLAAASPH</sequence>
<dbReference type="InterPro" id="IPR023696">
    <property type="entry name" value="Ureohydrolase_dom_sf"/>
</dbReference>
<name>A0A4Q7N881_9BURK</name>
<dbReference type="OrthoDB" id="8770139at2"/>
<dbReference type="RefSeq" id="WP_130360879.1">
    <property type="nucleotide sequence ID" value="NZ_SGXC01000003.1"/>
</dbReference>
<dbReference type="Proteomes" id="UP000292445">
    <property type="component" value="Unassembled WGS sequence"/>
</dbReference>
<gene>
    <name evidence="1" type="ORF">EV675_4894</name>
</gene>
<evidence type="ECO:0000313" key="1">
    <source>
        <dbReference type="EMBL" id="RZS78250.1"/>
    </source>
</evidence>
<dbReference type="SUPFAM" id="SSF52768">
    <property type="entry name" value="Arginase/deacetylase"/>
    <property type="match status" value="1"/>
</dbReference>
<dbReference type="EMBL" id="SGXC01000003">
    <property type="protein sequence ID" value="RZS78250.1"/>
    <property type="molecule type" value="Genomic_DNA"/>
</dbReference>
<dbReference type="Gene3D" id="3.40.800.10">
    <property type="entry name" value="Ureohydrolase domain"/>
    <property type="match status" value="1"/>
</dbReference>
<proteinExistence type="predicted"/>
<evidence type="ECO:0008006" key="3">
    <source>
        <dbReference type="Google" id="ProtNLM"/>
    </source>
</evidence>
<protein>
    <recommendedName>
        <fullName evidence="3">Arginase family protein</fullName>
    </recommendedName>
</protein>
<organism evidence="1 2">
    <name type="scientific">Pigmentiphaga kullae</name>
    <dbReference type="NCBI Taxonomy" id="151784"/>
    <lineage>
        <taxon>Bacteria</taxon>
        <taxon>Pseudomonadati</taxon>
        <taxon>Pseudomonadota</taxon>
        <taxon>Betaproteobacteria</taxon>
        <taxon>Burkholderiales</taxon>
        <taxon>Alcaligenaceae</taxon>
        <taxon>Pigmentiphaga</taxon>
    </lineage>
</organism>
<dbReference type="AlphaFoldDB" id="A0A4Q7N881"/>
<evidence type="ECO:0000313" key="2">
    <source>
        <dbReference type="Proteomes" id="UP000292445"/>
    </source>
</evidence>